<dbReference type="PRINTS" id="PR00237">
    <property type="entry name" value="GPCRRHODOPSN"/>
</dbReference>
<dbReference type="GO" id="GO:0004930">
    <property type="term" value="F:G protein-coupled receptor activity"/>
    <property type="evidence" value="ECO:0007669"/>
    <property type="project" value="UniProtKB-KW"/>
</dbReference>
<proteinExistence type="evidence at transcript level"/>
<evidence type="ECO:0000256" key="12">
    <source>
        <dbReference type="ARBA" id="ARBA00023170"/>
    </source>
</evidence>
<comment type="similarity">
    <text evidence="2">Belongs to the G-protein coupled receptor 1 family.</text>
</comment>
<feature type="transmembrane region" description="Helical" evidence="17">
    <location>
        <begin position="170"/>
        <end position="190"/>
    </location>
</feature>
<dbReference type="Gene3D" id="1.20.1070.10">
    <property type="entry name" value="Rhodopsin 7-helix transmembrane proteins"/>
    <property type="match status" value="1"/>
</dbReference>
<keyword evidence="8" id="KW-0157">Chromophore</keyword>
<feature type="transmembrane region" description="Helical" evidence="17">
    <location>
        <begin position="57"/>
        <end position="82"/>
    </location>
</feature>
<evidence type="ECO:0000256" key="17">
    <source>
        <dbReference type="SAM" id="Phobius"/>
    </source>
</evidence>
<reference evidence="19" key="1">
    <citation type="submission" date="2020-02" db="EMBL/GenBank/DDBJ databases">
        <authorList>
            <person name="Zang Y."/>
        </authorList>
    </citation>
    <scope>NUCLEOTIDE SEQUENCE</scope>
</reference>
<dbReference type="PROSITE" id="PS50262">
    <property type="entry name" value="G_PROTEIN_RECEP_F1_2"/>
    <property type="match status" value="1"/>
</dbReference>
<evidence type="ECO:0000313" key="19">
    <source>
        <dbReference type="EMBL" id="QPF71149.1"/>
    </source>
</evidence>
<evidence type="ECO:0000256" key="13">
    <source>
        <dbReference type="ARBA" id="ARBA00023180"/>
    </source>
</evidence>
<evidence type="ECO:0000259" key="18">
    <source>
        <dbReference type="PROSITE" id="PS50262"/>
    </source>
</evidence>
<keyword evidence="9" id="KW-0297">G-protein coupled receptor</keyword>
<feature type="transmembrane region" description="Helical" evidence="17">
    <location>
        <begin position="319"/>
        <end position="339"/>
    </location>
</feature>
<keyword evidence="4" id="KW-0716">Sensory transduction</keyword>
<name>A0A7S9GG46_9COLE</name>
<keyword evidence="6" id="KW-0681">Retinal protein</keyword>
<evidence type="ECO:0000256" key="16">
    <source>
        <dbReference type="SAM" id="MobiDB-lite"/>
    </source>
</evidence>
<evidence type="ECO:0000256" key="5">
    <source>
        <dbReference type="ARBA" id="ARBA00022692"/>
    </source>
</evidence>
<dbReference type="PRINTS" id="PR00577">
    <property type="entry name" value="OPSINRH3RH4"/>
</dbReference>
<keyword evidence="7 17" id="KW-1133">Transmembrane helix</keyword>
<keyword evidence="11" id="KW-1015">Disulfide bond</keyword>
<evidence type="ECO:0000256" key="10">
    <source>
        <dbReference type="ARBA" id="ARBA00023136"/>
    </source>
</evidence>
<evidence type="ECO:0000256" key="8">
    <source>
        <dbReference type="ARBA" id="ARBA00022991"/>
    </source>
</evidence>
<dbReference type="InterPro" id="IPR001760">
    <property type="entry name" value="Opsin"/>
</dbReference>
<dbReference type="Pfam" id="PF00001">
    <property type="entry name" value="7tm_1"/>
    <property type="match status" value="1"/>
</dbReference>
<organism evidence="19">
    <name type="scientific">Lasioderma serricorne</name>
    <name type="common">cigarette beetle</name>
    <dbReference type="NCBI Taxonomy" id="295660"/>
    <lineage>
        <taxon>Eukaryota</taxon>
        <taxon>Metazoa</taxon>
        <taxon>Ecdysozoa</taxon>
        <taxon>Arthropoda</taxon>
        <taxon>Hexapoda</taxon>
        <taxon>Insecta</taxon>
        <taxon>Pterygota</taxon>
        <taxon>Neoptera</taxon>
        <taxon>Endopterygota</taxon>
        <taxon>Coleoptera</taxon>
        <taxon>Polyphaga</taxon>
        <taxon>Bostrichiformia</taxon>
        <taxon>Ptinidae</taxon>
        <taxon>Xyletininae</taxon>
        <taxon>Lasioderma</taxon>
    </lineage>
</organism>
<evidence type="ECO:0000256" key="11">
    <source>
        <dbReference type="ARBA" id="ARBA00023157"/>
    </source>
</evidence>
<keyword evidence="12" id="KW-0675">Receptor</keyword>
<feature type="compositionally biased region" description="Low complexity" evidence="16">
    <location>
        <begin position="362"/>
        <end position="393"/>
    </location>
</feature>
<evidence type="ECO:0000256" key="4">
    <source>
        <dbReference type="ARBA" id="ARBA00022606"/>
    </source>
</evidence>
<dbReference type="GO" id="GO:0007602">
    <property type="term" value="P:phototransduction"/>
    <property type="evidence" value="ECO:0007669"/>
    <property type="project" value="UniProtKB-KW"/>
</dbReference>
<dbReference type="GO" id="GO:0016020">
    <property type="term" value="C:membrane"/>
    <property type="evidence" value="ECO:0007669"/>
    <property type="project" value="UniProtKB-SubCell"/>
</dbReference>
<dbReference type="InterPro" id="IPR000276">
    <property type="entry name" value="GPCR_Rhodpsn"/>
</dbReference>
<feature type="transmembrane region" description="Helical" evidence="17">
    <location>
        <begin position="218"/>
        <end position="239"/>
    </location>
</feature>
<keyword evidence="5 17" id="KW-0812">Transmembrane</keyword>
<feature type="transmembrane region" description="Helical" evidence="17">
    <location>
        <begin position="94"/>
        <end position="117"/>
    </location>
</feature>
<evidence type="ECO:0000256" key="3">
    <source>
        <dbReference type="ARBA" id="ARBA00022543"/>
    </source>
</evidence>
<keyword evidence="13" id="KW-0325">Glycoprotein</keyword>
<dbReference type="PROSITE" id="PS00238">
    <property type="entry name" value="OPSIN"/>
    <property type="match status" value="1"/>
</dbReference>
<keyword evidence="3" id="KW-0600">Photoreceptor protein</keyword>
<dbReference type="SUPFAM" id="SSF81321">
    <property type="entry name" value="Family A G protein-coupled receptor-like"/>
    <property type="match status" value="1"/>
</dbReference>
<evidence type="ECO:0000256" key="2">
    <source>
        <dbReference type="ARBA" id="ARBA00010663"/>
    </source>
</evidence>
<dbReference type="InterPro" id="IPR017452">
    <property type="entry name" value="GPCR_Rhodpsn_7TM"/>
</dbReference>
<evidence type="ECO:0000256" key="14">
    <source>
        <dbReference type="ARBA" id="ARBA00023224"/>
    </source>
</evidence>
<dbReference type="GO" id="GO:0009881">
    <property type="term" value="F:photoreceptor activity"/>
    <property type="evidence" value="ECO:0007669"/>
    <property type="project" value="UniProtKB-KW"/>
</dbReference>
<evidence type="ECO:0000256" key="15">
    <source>
        <dbReference type="ARBA" id="ARBA00023305"/>
    </source>
</evidence>
<feature type="transmembrane region" description="Helical" evidence="17">
    <location>
        <begin position="283"/>
        <end position="307"/>
    </location>
</feature>
<comment type="subcellular location">
    <subcellularLocation>
        <location evidence="1">Membrane</location>
        <topology evidence="1">Multi-pass membrane protein</topology>
    </subcellularLocation>
</comment>
<keyword evidence="10 17" id="KW-0472">Membrane</keyword>
<dbReference type="GO" id="GO:0007601">
    <property type="term" value="P:visual perception"/>
    <property type="evidence" value="ECO:0007669"/>
    <property type="project" value="UniProtKB-KW"/>
</dbReference>
<dbReference type="AlphaFoldDB" id="A0A7S9GG46"/>
<dbReference type="EMBL" id="MT040761">
    <property type="protein sequence ID" value="QPF71149.1"/>
    <property type="molecule type" value="mRNA"/>
</dbReference>
<protein>
    <submittedName>
        <fullName evidence="19">Ultraviolet sensitive opsin</fullName>
    </submittedName>
</protein>
<evidence type="ECO:0000256" key="7">
    <source>
        <dbReference type="ARBA" id="ARBA00022989"/>
    </source>
</evidence>
<keyword evidence="14" id="KW-0807">Transducer</keyword>
<evidence type="ECO:0000256" key="6">
    <source>
        <dbReference type="ARBA" id="ARBA00022925"/>
    </source>
</evidence>
<accession>A0A7S9GG46</accession>
<sequence>MNLYLNWTNSVPKPEARLTEAAEAGPHLLAWNVPQSELVHIPEHWLTYPEPEASMHYLLGLLYIFFFLMSIIGNGLVIWVFSSAKSLRTPSNMFVVNLAFCDFMMMLKTPIFLYNSFQRGYALGHLGCQVFAFMGSLSGIGQGMTNACIAYDRYSTIAKPFEAKMTHTKALVIILFIWCYTFPWAVLPLIEVWGRFVPEGFLTSCTFDYLTRTFDNKMFVAVIFTFSYVFPMSLIIYYYSQIVKQVFSHEKALREQAKKMNVESLRSNQNQAAQSVEVRIAKAAITVCFLFVASWTPYAVLALIGAFGDQSLLTPGVTMIPACACKLVACIDPWVYAISHPRYRLELQKKLPWLAIKESDPDAQSTTTDTTTATPAAAAAAQPAAAATPAAAS</sequence>
<dbReference type="PANTHER" id="PTHR24240">
    <property type="entry name" value="OPSIN"/>
    <property type="match status" value="1"/>
</dbReference>
<dbReference type="InterPro" id="IPR027430">
    <property type="entry name" value="Retinal_BS"/>
</dbReference>
<feature type="transmembrane region" description="Helical" evidence="17">
    <location>
        <begin position="129"/>
        <end position="149"/>
    </location>
</feature>
<feature type="domain" description="G-protein coupled receptors family 1 profile" evidence="18">
    <location>
        <begin position="73"/>
        <end position="336"/>
    </location>
</feature>
<dbReference type="CDD" id="cd15079">
    <property type="entry name" value="7tmA_photoreceptors_insect"/>
    <property type="match status" value="1"/>
</dbReference>
<dbReference type="FunFam" id="1.20.1070.10:FF:000044">
    <property type="entry name" value="Opsin, ultraviolet-sensitive"/>
    <property type="match status" value="1"/>
</dbReference>
<dbReference type="InterPro" id="IPR050125">
    <property type="entry name" value="GPCR_opsins"/>
</dbReference>
<evidence type="ECO:0000256" key="1">
    <source>
        <dbReference type="ARBA" id="ARBA00004141"/>
    </source>
</evidence>
<evidence type="ECO:0000256" key="9">
    <source>
        <dbReference type="ARBA" id="ARBA00023040"/>
    </source>
</evidence>
<keyword evidence="15" id="KW-0844">Vision</keyword>
<feature type="region of interest" description="Disordered" evidence="16">
    <location>
        <begin position="359"/>
        <end position="393"/>
    </location>
</feature>